<dbReference type="InterPro" id="IPR023803">
    <property type="entry name" value="Ribosomal_bS16_dom_sf"/>
</dbReference>
<dbReference type="InterPro" id="IPR000307">
    <property type="entry name" value="Ribosomal_bS16"/>
</dbReference>
<dbReference type="PANTHER" id="PTHR12919:SF20">
    <property type="entry name" value="SMALL RIBOSOMAL SUBUNIT PROTEIN BS16M"/>
    <property type="match status" value="1"/>
</dbReference>
<name>A0A1G1XN41_9BACT</name>
<accession>A0A1G1XN41</accession>
<evidence type="ECO:0000313" key="6">
    <source>
        <dbReference type="Proteomes" id="UP000176260"/>
    </source>
</evidence>
<comment type="caution">
    <text evidence="5">The sequence shown here is derived from an EMBL/GenBank/DDBJ whole genome shotgun (WGS) entry which is preliminary data.</text>
</comment>
<dbReference type="EMBL" id="MHIA01000027">
    <property type="protein sequence ID" value="OGY41523.1"/>
    <property type="molecule type" value="Genomic_DNA"/>
</dbReference>
<evidence type="ECO:0000313" key="5">
    <source>
        <dbReference type="EMBL" id="OGY41523.1"/>
    </source>
</evidence>
<dbReference type="PANTHER" id="PTHR12919">
    <property type="entry name" value="30S RIBOSOMAL PROTEIN S16"/>
    <property type="match status" value="1"/>
</dbReference>
<gene>
    <name evidence="3" type="primary">rpsP</name>
    <name evidence="5" type="ORF">A2Y67_04295</name>
</gene>
<evidence type="ECO:0000256" key="4">
    <source>
        <dbReference type="SAM" id="MobiDB-lite"/>
    </source>
</evidence>
<comment type="similarity">
    <text evidence="3">Belongs to the bacterial ribosomal protein bS16 family.</text>
</comment>
<keyword evidence="2 3" id="KW-0687">Ribonucleoprotein</keyword>
<dbReference type="SUPFAM" id="SSF54565">
    <property type="entry name" value="Ribosomal protein S16"/>
    <property type="match status" value="1"/>
</dbReference>
<dbReference type="GO" id="GO:0015935">
    <property type="term" value="C:small ribosomal subunit"/>
    <property type="evidence" value="ECO:0007669"/>
    <property type="project" value="TreeGrafter"/>
</dbReference>
<dbReference type="Gene3D" id="3.30.1320.10">
    <property type="match status" value="1"/>
</dbReference>
<proteinExistence type="inferred from homology"/>
<evidence type="ECO:0000256" key="1">
    <source>
        <dbReference type="ARBA" id="ARBA00022980"/>
    </source>
</evidence>
<dbReference type="Pfam" id="PF00886">
    <property type="entry name" value="Ribosomal_S16"/>
    <property type="match status" value="1"/>
</dbReference>
<dbReference type="NCBIfam" id="TIGR00002">
    <property type="entry name" value="S16"/>
    <property type="match status" value="1"/>
</dbReference>
<dbReference type="GO" id="GO:0003735">
    <property type="term" value="F:structural constituent of ribosome"/>
    <property type="evidence" value="ECO:0007669"/>
    <property type="project" value="InterPro"/>
</dbReference>
<keyword evidence="1 3" id="KW-0689">Ribosomal protein</keyword>
<reference evidence="5 6" key="1">
    <citation type="journal article" date="2016" name="Nat. Commun.">
        <title>Thousands of microbial genomes shed light on interconnected biogeochemical processes in an aquifer system.</title>
        <authorList>
            <person name="Anantharaman K."/>
            <person name="Brown C.T."/>
            <person name="Hug L.A."/>
            <person name="Sharon I."/>
            <person name="Castelle C.J."/>
            <person name="Probst A.J."/>
            <person name="Thomas B.C."/>
            <person name="Singh A."/>
            <person name="Wilkins M.J."/>
            <person name="Karaoz U."/>
            <person name="Brodie E.L."/>
            <person name="Williams K.H."/>
            <person name="Hubbard S.S."/>
            <person name="Banfield J.F."/>
        </authorList>
    </citation>
    <scope>NUCLEOTIDE SEQUENCE [LARGE SCALE GENOMIC DNA]</scope>
</reference>
<dbReference type="Proteomes" id="UP000176260">
    <property type="component" value="Unassembled WGS sequence"/>
</dbReference>
<dbReference type="AlphaFoldDB" id="A0A1G1XN41"/>
<dbReference type="GO" id="GO:0006412">
    <property type="term" value="P:translation"/>
    <property type="evidence" value="ECO:0007669"/>
    <property type="project" value="UniProtKB-UniRule"/>
</dbReference>
<protein>
    <recommendedName>
        <fullName evidence="3">Small ribosomal subunit protein bS16</fullName>
    </recommendedName>
</protein>
<feature type="compositionally biased region" description="Basic and acidic residues" evidence="4">
    <location>
        <begin position="94"/>
        <end position="136"/>
    </location>
</feature>
<evidence type="ECO:0000256" key="3">
    <source>
        <dbReference type="HAMAP-Rule" id="MF_00385"/>
    </source>
</evidence>
<dbReference type="GO" id="GO:0005737">
    <property type="term" value="C:cytoplasm"/>
    <property type="evidence" value="ECO:0007669"/>
    <property type="project" value="UniProtKB-ARBA"/>
</dbReference>
<dbReference type="HAMAP" id="MF_00385">
    <property type="entry name" value="Ribosomal_bS16"/>
    <property type="match status" value="1"/>
</dbReference>
<feature type="region of interest" description="Disordered" evidence="4">
    <location>
        <begin position="88"/>
        <end position="136"/>
    </location>
</feature>
<evidence type="ECO:0000256" key="2">
    <source>
        <dbReference type="ARBA" id="ARBA00023274"/>
    </source>
</evidence>
<organism evidence="5 6">
    <name type="scientific">Candidatus Buchananbacteria bacterium RBG_13_39_9</name>
    <dbReference type="NCBI Taxonomy" id="1797531"/>
    <lineage>
        <taxon>Bacteria</taxon>
        <taxon>Candidatus Buchananiibacteriota</taxon>
    </lineage>
</organism>
<sequence length="136" mass="15421">MLKIILSRTGKKKQAYFKILVTQKEKDPWGTYLENLGNYNPRSKQLELKADRIKYWLSQGAQPSATIWNMLVDKGLVEGKKQKASLISKKRSAKIAEKTKAAKEKEAAKAPAEEKPAKTPVEEPKVEVKVEEPQKE</sequence>